<dbReference type="PROSITE" id="PS50893">
    <property type="entry name" value="ABC_TRANSPORTER_2"/>
    <property type="match status" value="1"/>
</dbReference>
<dbReference type="InterPro" id="IPR003439">
    <property type="entry name" value="ABC_transporter-like_ATP-bd"/>
</dbReference>
<feature type="region of interest" description="Disordered" evidence="5">
    <location>
        <begin position="249"/>
        <end position="276"/>
    </location>
</feature>
<keyword evidence="8" id="KW-1185">Reference proteome</keyword>
<dbReference type="PROSITE" id="PS00211">
    <property type="entry name" value="ABC_TRANSPORTER_1"/>
    <property type="match status" value="1"/>
</dbReference>
<dbReference type="GO" id="GO:0005524">
    <property type="term" value="F:ATP binding"/>
    <property type="evidence" value="ECO:0007669"/>
    <property type="project" value="UniProtKB-KW"/>
</dbReference>
<dbReference type="CDD" id="cd03214">
    <property type="entry name" value="ABC_Iron-Siderophores_B12_Hemin"/>
    <property type="match status" value="1"/>
</dbReference>
<dbReference type="PANTHER" id="PTHR42794">
    <property type="entry name" value="HEMIN IMPORT ATP-BINDING PROTEIN HMUV"/>
    <property type="match status" value="1"/>
</dbReference>
<evidence type="ECO:0000256" key="1">
    <source>
        <dbReference type="ARBA" id="ARBA00022448"/>
    </source>
</evidence>
<evidence type="ECO:0000256" key="4">
    <source>
        <dbReference type="ARBA" id="ARBA00022967"/>
    </source>
</evidence>
<sequence>MPAGLSARGLQVSLGGRRILDGIDVDFTPGALHGVLGPNGCGKTTLLRTLCGALRPDAGRVLLDDRLVQDLSPARIARVMAVVWQGGQADGDVTVERLVGYGRYAHLPWWQPGPPRHDSAVERAMEATGVGHLAHRRVASLSGGERQRVWIATALAQEPRILLLDEPTTHLDIAHQLDVLDLVRGLNERSGLTVIAVLHDLGQAARYCDRCVVMGQGRIEADGVPSEALSAGEVERNFAVDAWVTTDPGSGHPVIVPRRRVSGQVSPEGPEGKDPS</sequence>
<dbReference type="InterPro" id="IPR027417">
    <property type="entry name" value="P-loop_NTPase"/>
</dbReference>
<dbReference type="PANTHER" id="PTHR42794:SF1">
    <property type="entry name" value="HEMIN IMPORT ATP-BINDING PROTEIN HMUV"/>
    <property type="match status" value="1"/>
</dbReference>
<evidence type="ECO:0000259" key="6">
    <source>
        <dbReference type="PROSITE" id="PS50893"/>
    </source>
</evidence>
<keyword evidence="1" id="KW-0813">Transport</keyword>
<keyword evidence="3 7" id="KW-0067">ATP-binding</keyword>
<evidence type="ECO:0000313" key="7">
    <source>
        <dbReference type="EMBL" id="QUC09545.1"/>
    </source>
</evidence>
<proteinExistence type="predicted"/>
<protein>
    <submittedName>
        <fullName evidence="7">ABC transporter ATP-binding protein</fullName>
    </submittedName>
</protein>
<dbReference type="RefSeq" id="WP_212327314.1">
    <property type="nucleotide sequence ID" value="NZ_AP024463.1"/>
</dbReference>
<dbReference type="Pfam" id="PF00005">
    <property type="entry name" value="ABC_tran"/>
    <property type="match status" value="1"/>
</dbReference>
<dbReference type="Proteomes" id="UP000678513">
    <property type="component" value="Chromosome"/>
</dbReference>
<evidence type="ECO:0000256" key="3">
    <source>
        <dbReference type="ARBA" id="ARBA00022840"/>
    </source>
</evidence>
<dbReference type="InterPro" id="IPR003593">
    <property type="entry name" value="AAA+_ATPase"/>
</dbReference>
<evidence type="ECO:0000313" key="8">
    <source>
        <dbReference type="Proteomes" id="UP000678513"/>
    </source>
</evidence>
<keyword evidence="4" id="KW-1278">Translocase</keyword>
<dbReference type="Gene3D" id="3.40.50.300">
    <property type="entry name" value="P-loop containing nucleotide triphosphate hydrolases"/>
    <property type="match status" value="1"/>
</dbReference>
<dbReference type="EMBL" id="CP072384">
    <property type="protein sequence ID" value="QUC09545.1"/>
    <property type="molecule type" value="Genomic_DNA"/>
</dbReference>
<dbReference type="SMART" id="SM00382">
    <property type="entry name" value="AAA"/>
    <property type="match status" value="1"/>
</dbReference>
<gene>
    <name evidence="7" type="ORF">J5A65_00265</name>
</gene>
<keyword evidence="2" id="KW-0547">Nucleotide-binding</keyword>
<reference evidence="7 8" key="1">
    <citation type="submission" date="2021-03" db="EMBL/GenBank/DDBJ databases">
        <title>Human Oral Microbial Genomes.</title>
        <authorList>
            <person name="Johnston C.D."/>
            <person name="Chen T."/>
            <person name="Dewhirst F.E."/>
        </authorList>
    </citation>
    <scope>NUCLEOTIDE SEQUENCE [LARGE SCALE GENOMIC DNA]</scope>
    <source>
        <strain evidence="7 8">DSMZ 100122</strain>
    </source>
</reference>
<evidence type="ECO:0000256" key="5">
    <source>
        <dbReference type="SAM" id="MobiDB-lite"/>
    </source>
</evidence>
<feature type="domain" description="ABC transporter" evidence="6">
    <location>
        <begin position="5"/>
        <end position="241"/>
    </location>
</feature>
<accession>A0ABX7Y8I2</accession>
<evidence type="ECO:0000256" key="2">
    <source>
        <dbReference type="ARBA" id="ARBA00022741"/>
    </source>
</evidence>
<dbReference type="InterPro" id="IPR017871">
    <property type="entry name" value="ABC_transporter-like_CS"/>
</dbReference>
<name>A0ABX7Y8I2_9ACTN</name>
<organism evidence="7 8">
    <name type="scientific">Arachnia rubra</name>
    <dbReference type="NCBI Taxonomy" id="1547448"/>
    <lineage>
        <taxon>Bacteria</taxon>
        <taxon>Bacillati</taxon>
        <taxon>Actinomycetota</taxon>
        <taxon>Actinomycetes</taxon>
        <taxon>Propionibacteriales</taxon>
        <taxon>Propionibacteriaceae</taxon>
        <taxon>Arachnia</taxon>
    </lineage>
</organism>
<dbReference type="SUPFAM" id="SSF52540">
    <property type="entry name" value="P-loop containing nucleoside triphosphate hydrolases"/>
    <property type="match status" value="1"/>
</dbReference>